<evidence type="ECO:0000313" key="1">
    <source>
        <dbReference type="EMBL" id="MDZ5471769.1"/>
    </source>
</evidence>
<gene>
    <name evidence="1" type="ORF">SM124_08415</name>
</gene>
<sequence length="136" mass="15936">MKIKVHTSIRNGNEKETFELTTFGRYYEKNGSSFLQYEEVMEEGTIKSIVKVSEEEVLILRSGAVSMRMVFQKEKKLRGRYETPFGQMELTTRTKRLNHSYNEETNKGLVDLLYELNMQGSNAGTYHMEITFEEEK</sequence>
<reference evidence="1 2" key="1">
    <citation type="submission" date="2023-11" db="EMBL/GenBank/DDBJ databases">
        <title>Bacillus jintuensis, isolated from a mudflat on the Beibu Gulf coast.</title>
        <authorList>
            <person name="Li M."/>
        </authorList>
    </citation>
    <scope>NUCLEOTIDE SEQUENCE [LARGE SCALE GENOMIC DNA]</scope>
    <source>
        <strain evidence="1 2">31A1R</strain>
    </source>
</reference>
<organism evidence="1 2">
    <name type="scientific">Robertmurraya mangrovi</name>
    <dbReference type="NCBI Taxonomy" id="3098077"/>
    <lineage>
        <taxon>Bacteria</taxon>
        <taxon>Bacillati</taxon>
        <taxon>Bacillota</taxon>
        <taxon>Bacilli</taxon>
        <taxon>Bacillales</taxon>
        <taxon>Bacillaceae</taxon>
        <taxon>Robertmurraya</taxon>
    </lineage>
</organism>
<evidence type="ECO:0000313" key="2">
    <source>
        <dbReference type="Proteomes" id="UP001290455"/>
    </source>
</evidence>
<protein>
    <submittedName>
        <fullName evidence="1">DUF1934 domain-containing protein</fullName>
    </submittedName>
</protein>
<dbReference type="EMBL" id="JAXOFX010000004">
    <property type="protein sequence ID" value="MDZ5471769.1"/>
    <property type="molecule type" value="Genomic_DNA"/>
</dbReference>
<dbReference type="InterPro" id="IPR012674">
    <property type="entry name" value="Calycin"/>
</dbReference>
<proteinExistence type="predicted"/>
<dbReference type="InterPro" id="IPR015231">
    <property type="entry name" value="DUF1934"/>
</dbReference>
<dbReference type="Pfam" id="PF09148">
    <property type="entry name" value="DUF1934"/>
    <property type="match status" value="1"/>
</dbReference>
<dbReference type="Gene3D" id="2.40.128.20">
    <property type="match status" value="1"/>
</dbReference>
<accession>A0ABU5IX71</accession>
<dbReference type="Proteomes" id="UP001290455">
    <property type="component" value="Unassembled WGS sequence"/>
</dbReference>
<name>A0ABU5IX71_9BACI</name>
<comment type="caution">
    <text evidence="1">The sequence shown here is derived from an EMBL/GenBank/DDBJ whole genome shotgun (WGS) entry which is preliminary data.</text>
</comment>
<keyword evidence="2" id="KW-1185">Reference proteome</keyword>
<dbReference type="SUPFAM" id="SSF50814">
    <property type="entry name" value="Lipocalins"/>
    <property type="match status" value="1"/>
</dbReference>